<dbReference type="Proteomes" id="UP000001514">
    <property type="component" value="Unassembled WGS sequence"/>
</dbReference>
<gene>
    <name evidence="1" type="ORF">SELMODRAFT_34569</name>
    <name evidence="2" type="ORF">SELMODRAFT_34571</name>
</gene>
<evidence type="ECO:0000313" key="3">
    <source>
        <dbReference type="Proteomes" id="UP000001514"/>
    </source>
</evidence>
<keyword evidence="3" id="KW-1185">Reference proteome</keyword>
<reference evidence="2 3" key="1">
    <citation type="journal article" date="2011" name="Science">
        <title>The Selaginella genome identifies genetic changes associated with the evolution of vascular plants.</title>
        <authorList>
            <person name="Banks J.A."/>
            <person name="Nishiyama T."/>
            <person name="Hasebe M."/>
            <person name="Bowman J.L."/>
            <person name="Gribskov M."/>
            <person name="dePamphilis C."/>
            <person name="Albert V.A."/>
            <person name="Aono N."/>
            <person name="Aoyama T."/>
            <person name="Ambrose B.A."/>
            <person name="Ashton N.W."/>
            <person name="Axtell M.J."/>
            <person name="Barker E."/>
            <person name="Barker M.S."/>
            <person name="Bennetzen J.L."/>
            <person name="Bonawitz N.D."/>
            <person name="Chapple C."/>
            <person name="Cheng C."/>
            <person name="Correa L.G."/>
            <person name="Dacre M."/>
            <person name="DeBarry J."/>
            <person name="Dreyer I."/>
            <person name="Elias M."/>
            <person name="Engstrom E.M."/>
            <person name="Estelle M."/>
            <person name="Feng L."/>
            <person name="Finet C."/>
            <person name="Floyd S.K."/>
            <person name="Frommer W.B."/>
            <person name="Fujita T."/>
            <person name="Gramzow L."/>
            <person name="Gutensohn M."/>
            <person name="Harholt J."/>
            <person name="Hattori M."/>
            <person name="Heyl A."/>
            <person name="Hirai T."/>
            <person name="Hiwatashi Y."/>
            <person name="Ishikawa M."/>
            <person name="Iwata M."/>
            <person name="Karol K.G."/>
            <person name="Koehler B."/>
            <person name="Kolukisaoglu U."/>
            <person name="Kubo M."/>
            <person name="Kurata T."/>
            <person name="Lalonde S."/>
            <person name="Li K."/>
            <person name="Li Y."/>
            <person name="Litt A."/>
            <person name="Lyons E."/>
            <person name="Manning G."/>
            <person name="Maruyama T."/>
            <person name="Michael T.P."/>
            <person name="Mikami K."/>
            <person name="Miyazaki S."/>
            <person name="Morinaga S."/>
            <person name="Murata T."/>
            <person name="Mueller-Roeber B."/>
            <person name="Nelson D.R."/>
            <person name="Obara M."/>
            <person name="Oguri Y."/>
            <person name="Olmstead R.G."/>
            <person name="Onodera N."/>
            <person name="Petersen B.L."/>
            <person name="Pils B."/>
            <person name="Prigge M."/>
            <person name="Rensing S.A."/>
            <person name="Riano-Pachon D.M."/>
            <person name="Roberts A.W."/>
            <person name="Sato Y."/>
            <person name="Scheller H.V."/>
            <person name="Schulz B."/>
            <person name="Schulz C."/>
            <person name="Shakirov E.V."/>
            <person name="Shibagaki N."/>
            <person name="Shinohara N."/>
            <person name="Shippen D.E."/>
            <person name="Soerensen I."/>
            <person name="Sotooka R."/>
            <person name="Sugimoto N."/>
            <person name="Sugita M."/>
            <person name="Sumikawa N."/>
            <person name="Tanurdzic M."/>
            <person name="Theissen G."/>
            <person name="Ulvskov P."/>
            <person name="Wakazuki S."/>
            <person name="Weng J.K."/>
            <person name="Willats W.W."/>
            <person name="Wipf D."/>
            <person name="Wolf P.G."/>
            <person name="Yang L."/>
            <person name="Zimmer A.D."/>
            <person name="Zhu Q."/>
            <person name="Mitros T."/>
            <person name="Hellsten U."/>
            <person name="Loque D."/>
            <person name="Otillar R."/>
            <person name="Salamov A."/>
            <person name="Schmutz J."/>
            <person name="Shapiro H."/>
            <person name="Lindquist E."/>
            <person name="Lucas S."/>
            <person name="Rokhsar D."/>
            <person name="Grigoriev I.V."/>
        </authorList>
    </citation>
    <scope>NUCLEOTIDE SEQUENCE [LARGE SCALE GENOMIC DNA]</scope>
</reference>
<dbReference type="KEGG" id="smo:SELMODRAFT_34571"/>
<dbReference type="PANTHER" id="PTHR35128:SF1">
    <property type="entry name" value="SECRETION-REGULATING GUANINE NUCLEOTIDE EXCHANGE FACTOR"/>
    <property type="match status" value="1"/>
</dbReference>
<dbReference type="InParanoid" id="D8QYK8"/>
<name>D8QYK8_SELML</name>
<feature type="non-terminal residue" evidence="2">
    <location>
        <position position="284"/>
    </location>
</feature>
<dbReference type="SUPFAM" id="SSF53474">
    <property type="entry name" value="alpha/beta-Hydrolases"/>
    <property type="match status" value="1"/>
</dbReference>
<dbReference type="OMA" id="HATTGRK"/>
<sequence>ISQIPPNPRAVLFIAHEGNGSPLTYWEPQPQQPNCTGVPDHVAIVKHALSRGYAVIAIKSVKSFWQDWPPQASQDAHNVVSVLVSWTAQHGLERAPIVGLGSGSGGNFLSMLALTIKFSALVLMVSPGLHKALERAKMAPASTYPPVLFVHMPKDQTTASKIHSHEQLLRAKAIPVAQVCCEEFPIAPFYFAAHIPGFGSDASTKLHAAMQAEGVIDGLGRVLSAPRPPDVCLMLEKFDVLPLQRDDHSYARLLAEHIHSLMRVAQGRHATTGRKCPEIFNWLD</sequence>
<dbReference type="Gramene" id="EFJ34256">
    <property type="protein sequence ID" value="EFJ34256"/>
    <property type="gene ID" value="SELMODRAFT_34571"/>
</dbReference>
<dbReference type="HOGENOM" id="CLU_050453_0_0_1"/>
<dbReference type="KEGG" id="smo:SELMODRAFT_34569"/>
<dbReference type="EMBL" id="GL377574">
    <property type="protein sequence ID" value="EFJ31345.1"/>
    <property type="molecule type" value="Genomic_DNA"/>
</dbReference>
<dbReference type="STRING" id="88036.D8QYK8"/>
<proteinExistence type="predicted"/>
<protein>
    <recommendedName>
        <fullName evidence="4">Dienelactone hydrolase domain-containing protein</fullName>
    </recommendedName>
</protein>
<organism evidence="3">
    <name type="scientific">Selaginella moellendorffii</name>
    <name type="common">Spikemoss</name>
    <dbReference type="NCBI Taxonomy" id="88036"/>
    <lineage>
        <taxon>Eukaryota</taxon>
        <taxon>Viridiplantae</taxon>
        <taxon>Streptophyta</taxon>
        <taxon>Embryophyta</taxon>
        <taxon>Tracheophyta</taxon>
        <taxon>Lycopodiopsida</taxon>
        <taxon>Selaginellales</taxon>
        <taxon>Selaginellaceae</taxon>
        <taxon>Selaginella</taxon>
    </lineage>
</organism>
<dbReference type="eggNOG" id="ENOG502QS1G">
    <property type="taxonomic scope" value="Eukaryota"/>
</dbReference>
<dbReference type="AlphaFoldDB" id="D8QYK8"/>
<feature type="non-terminal residue" evidence="2">
    <location>
        <position position="1"/>
    </location>
</feature>
<accession>D8QYK8</accession>
<dbReference type="EMBL" id="GL377569">
    <property type="protein sequence ID" value="EFJ34256.1"/>
    <property type="molecule type" value="Genomic_DNA"/>
</dbReference>
<dbReference type="Gene3D" id="3.40.50.1820">
    <property type="entry name" value="alpha/beta hydrolase"/>
    <property type="match status" value="1"/>
</dbReference>
<dbReference type="OrthoDB" id="10022521at2759"/>
<evidence type="ECO:0008006" key="4">
    <source>
        <dbReference type="Google" id="ProtNLM"/>
    </source>
</evidence>
<dbReference type="PANTHER" id="PTHR35128">
    <property type="entry name" value="SECRETION-REGULATING GUANINE NUCLEOTIDE EXCHANGE FACTOR"/>
    <property type="match status" value="1"/>
</dbReference>
<evidence type="ECO:0000313" key="2">
    <source>
        <dbReference type="EMBL" id="EFJ34256.1"/>
    </source>
</evidence>
<dbReference type="Gramene" id="EFJ31345">
    <property type="protein sequence ID" value="EFJ31345"/>
    <property type="gene ID" value="SELMODRAFT_34569"/>
</dbReference>
<evidence type="ECO:0000313" key="1">
    <source>
        <dbReference type="EMBL" id="EFJ31345.1"/>
    </source>
</evidence>
<dbReference type="InterPro" id="IPR029058">
    <property type="entry name" value="AB_hydrolase_fold"/>
</dbReference>